<name>A0A939IHE1_CLOAM</name>
<dbReference type="InterPro" id="IPR045965">
    <property type="entry name" value="DUF6385"/>
</dbReference>
<evidence type="ECO:0000313" key="3">
    <source>
        <dbReference type="Proteomes" id="UP000664545"/>
    </source>
</evidence>
<gene>
    <name evidence="2" type="ORF">JYB65_00400</name>
</gene>
<evidence type="ECO:0000259" key="1">
    <source>
        <dbReference type="Pfam" id="PF19912"/>
    </source>
</evidence>
<accession>A0A939IHE1</accession>
<sequence length="296" mass="30576">MPGMPIFQDSPSQLKGQIYVLDSTTSNVVPLEVDAAGNLPITGSVTFEAGAEVSLAAGTTVGLEAGTDINTVTEVTTVGTVSNDVKIVNGSTALTVGLEAGTDIDTVTEVTTVGTVTNDVKIVNGSTALTVGLEAGTDIDTVTEVTTVSTVTNDVKIVNGSTELTVELSAGSNLIGKVENQLVFTNLDSFGAATPLTSNTIDAGLTVNSSTQDISQQSSYNWFIKNTGTTADQDITLKVELSPDGTNWLEDTGTTISVPFGTSKMITVTNFLQFARFVITGGTSDTTVISSYQAQH</sequence>
<dbReference type="RefSeq" id="WP_206580613.1">
    <property type="nucleotide sequence ID" value="NZ_JAFJZZ010000001.1"/>
</dbReference>
<keyword evidence="3" id="KW-1185">Reference proteome</keyword>
<evidence type="ECO:0000313" key="2">
    <source>
        <dbReference type="EMBL" id="MBN7771821.1"/>
    </source>
</evidence>
<comment type="caution">
    <text evidence="2">The sequence shown here is derived from an EMBL/GenBank/DDBJ whole genome shotgun (WGS) entry which is preliminary data.</text>
</comment>
<dbReference type="Pfam" id="PF19912">
    <property type="entry name" value="DUF6385"/>
    <property type="match status" value="1"/>
</dbReference>
<dbReference type="AlphaFoldDB" id="A0A939IHE1"/>
<proteinExistence type="predicted"/>
<dbReference type="Proteomes" id="UP000664545">
    <property type="component" value="Unassembled WGS sequence"/>
</dbReference>
<protein>
    <recommendedName>
        <fullName evidence="1">DUF6385 domain-containing protein</fullName>
    </recommendedName>
</protein>
<dbReference type="EMBL" id="JAFJZZ010000001">
    <property type="protein sequence ID" value="MBN7771821.1"/>
    <property type="molecule type" value="Genomic_DNA"/>
</dbReference>
<feature type="domain" description="DUF6385" evidence="1">
    <location>
        <begin position="213"/>
        <end position="295"/>
    </location>
</feature>
<organism evidence="2 3">
    <name type="scientific">Clostridium aminobutyricum</name>
    <dbReference type="NCBI Taxonomy" id="33953"/>
    <lineage>
        <taxon>Bacteria</taxon>
        <taxon>Bacillati</taxon>
        <taxon>Bacillota</taxon>
        <taxon>Clostridia</taxon>
        <taxon>Eubacteriales</taxon>
        <taxon>Clostridiaceae</taxon>
        <taxon>Clostridium</taxon>
    </lineage>
</organism>
<reference evidence="2" key="1">
    <citation type="submission" date="2021-02" db="EMBL/GenBank/DDBJ databases">
        <title>Abyssanaerobacter marinus gen.nov., sp., nov, anaerobic bacterium isolated from the Onnuri vent field of Indian Ocean and suggestion of Mogibacteriaceae fam. nov., and proposal of reclassification of ambiguous this family's genus member.</title>
        <authorList>
            <person name="Kim Y.J."/>
            <person name="Yang J.-A."/>
        </authorList>
    </citation>
    <scope>NUCLEOTIDE SEQUENCE</scope>
    <source>
        <strain evidence="2">DSM 2634</strain>
    </source>
</reference>